<evidence type="ECO:0000256" key="1">
    <source>
        <dbReference type="SAM" id="SignalP"/>
    </source>
</evidence>
<dbReference type="EMBL" id="PDXA01000005">
    <property type="protein sequence ID" value="RYN58131.1"/>
    <property type="molecule type" value="Genomic_DNA"/>
</dbReference>
<proteinExistence type="predicted"/>
<name>A0A4Q4MS45_9PLEO</name>
<feature type="signal peptide" evidence="1">
    <location>
        <begin position="1"/>
        <end position="18"/>
    </location>
</feature>
<reference evidence="2" key="1">
    <citation type="submission" date="2017-10" db="EMBL/GenBank/DDBJ databases">
        <authorList>
            <person name="Armitage A.D."/>
            <person name="Barbara D.J."/>
            <person name="Woodhall J.W."/>
            <person name="Sreenivasaprasad S."/>
            <person name="Lane C.R."/>
            <person name="Clarkson J.P."/>
            <person name="Harrison R.J."/>
        </authorList>
    </citation>
    <scope>NUCLEOTIDE SEQUENCE</scope>
    <source>
        <strain evidence="2">FERA 1164</strain>
    </source>
</reference>
<comment type="caution">
    <text evidence="3">The sequence shown here is derived from an EMBL/GenBank/DDBJ whole genome shotgun (WGS) entry which is preliminary data.</text>
</comment>
<organism evidence="3 4">
    <name type="scientific">Alternaria tenuissima</name>
    <dbReference type="NCBI Taxonomy" id="119927"/>
    <lineage>
        <taxon>Eukaryota</taxon>
        <taxon>Fungi</taxon>
        <taxon>Dikarya</taxon>
        <taxon>Ascomycota</taxon>
        <taxon>Pezizomycotina</taxon>
        <taxon>Dothideomycetes</taxon>
        <taxon>Pleosporomycetidae</taxon>
        <taxon>Pleosporales</taxon>
        <taxon>Pleosporineae</taxon>
        <taxon>Pleosporaceae</taxon>
        <taxon>Alternaria</taxon>
        <taxon>Alternaria sect. Alternaria</taxon>
        <taxon>Alternaria alternata complex</taxon>
    </lineage>
</organism>
<feature type="chain" id="PRO_5020676413" description="AA1-like domain-containing protein" evidence="1">
    <location>
        <begin position="19"/>
        <end position="139"/>
    </location>
</feature>
<dbReference type="AlphaFoldDB" id="A0A4Q4MS45"/>
<evidence type="ECO:0000313" key="3">
    <source>
        <dbReference type="EMBL" id="RYN58131.1"/>
    </source>
</evidence>
<dbReference type="Proteomes" id="UP000292402">
    <property type="component" value="Unassembled WGS sequence"/>
</dbReference>
<reference evidence="3" key="3">
    <citation type="journal article" date="2019" name="J. ISSAAS">
        <title>Genomics, evolutionary history and diagnostics of the Alternaria alternata species group including apple and Asian pear pathotypes.</title>
        <authorList>
            <person name="Armitage A.D."/>
            <person name="Cockerton H.M."/>
            <person name="Sreenivasaprasad S."/>
            <person name="Woodhall J."/>
            <person name="Lane C."/>
            <person name="Harrison R.J."/>
            <person name="Clarkson J.P."/>
        </authorList>
    </citation>
    <scope>NUCLEOTIDE SEQUENCE</scope>
    <source>
        <strain evidence="3">FERA 1082</strain>
    </source>
</reference>
<accession>A0A4Q4MS45</accession>
<sequence>MQFTTALFALAAATAANAASDLGAWNVTIESNSAANGWKSRTVLADFASDAYAGDDVIRTVCKYEFIPGADGAKETESCEPNTFSYEYDGTTVKVQQNIEKPNPMTVFGEAPLTQTMQPGGAGRSYKGNAIFDATRAIA</sequence>
<evidence type="ECO:0008006" key="5">
    <source>
        <dbReference type="Google" id="ProtNLM"/>
    </source>
</evidence>
<dbReference type="EMBL" id="PDXB01000030">
    <property type="protein sequence ID" value="RYN21954.1"/>
    <property type="molecule type" value="Genomic_DNA"/>
</dbReference>
<evidence type="ECO:0000313" key="2">
    <source>
        <dbReference type="EMBL" id="RYN21954.1"/>
    </source>
</evidence>
<evidence type="ECO:0000313" key="4">
    <source>
        <dbReference type="Proteomes" id="UP000292402"/>
    </source>
</evidence>
<gene>
    <name evidence="3" type="ORF">AA0114_g2226</name>
    <name evidence="2" type="ORF">AA0115_g9437</name>
</gene>
<keyword evidence="1" id="KW-0732">Signal</keyword>
<reference evidence="2 4" key="2">
    <citation type="journal article" date="2019" name="bioRxiv">
        <title>Genomics, evolutionary history and diagnostics of the Alternaria alternata species group including apple and Asian pear pathotypes.</title>
        <authorList>
            <person name="Armitage A.D."/>
            <person name="Cockerton H.M."/>
            <person name="Sreenivasaprasad S."/>
            <person name="Woodhall J.W."/>
            <person name="Lane C.R."/>
            <person name="Harrison R.J."/>
            <person name="Clarkson J.P."/>
        </authorList>
    </citation>
    <scope>NUCLEOTIDE SEQUENCE [LARGE SCALE GENOMIC DNA]</scope>
    <source>
        <strain evidence="4">FERA 1082</strain>
        <strain evidence="2">FERA 1164</strain>
    </source>
</reference>
<protein>
    <recommendedName>
        <fullName evidence="5">AA1-like domain-containing protein</fullName>
    </recommendedName>
</protein>
<dbReference type="Proteomes" id="UP000292340">
    <property type="component" value="Unassembled WGS sequence"/>
</dbReference>